<dbReference type="GO" id="GO:0004335">
    <property type="term" value="F:galactokinase activity"/>
    <property type="evidence" value="ECO:0007669"/>
    <property type="project" value="UniProtKB-EC"/>
</dbReference>
<keyword evidence="3" id="KW-0547">Nucleotide-binding</keyword>
<evidence type="ECO:0000256" key="5">
    <source>
        <dbReference type="ARBA" id="ARBA00022840"/>
    </source>
</evidence>
<dbReference type="PIRSF" id="PIRSF000530">
    <property type="entry name" value="Galactokinase"/>
    <property type="match status" value="1"/>
</dbReference>
<dbReference type="EMBL" id="JALQCY010000001">
    <property type="protein sequence ID" value="MCK9792397.1"/>
    <property type="molecule type" value="Genomic_DNA"/>
</dbReference>
<dbReference type="InterPro" id="IPR006204">
    <property type="entry name" value="GHMP_kinase_N_dom"/>
</dbReference>
<feature type="domain" description="GHMP kinase N-terminal" evidence="8">
    <location>
        <begin position="108"/>
        <end position="198"/>
    </location>
</feature>
<dbReference type="Gene3D" id="3.30.230.10">
    <property type="match status" value="1"/>
</dbReference>
<protein>
    <recommendedName>
        <fullName evidence="7">Galactokinase</fullName>
        <ecNumber evidence="7">2.7.1.6</ecNumber>
    </recommendedName>
</protein>
<dbReference type="Pfam" id="PF08544">
    <property type="entry name" value="GHMP_kinases_C"/>
    <property type="match status" value="1"/>
</dbReference>
<dbReference type="Pfam" id="PF00288">
    <property type="entry name" value="GHMP_kinases_N"/>
    <property type="match status" value="1"/>
</dbReference>
<keyword evidence="12" id="KW-1185">Reference proteome</keyword>
<gene>
    <name evidence="11" type="primary">galK</name>
    <name evidence="11" type="ORF">M1843_01385</name>
</gene>
<dbReference type="InterPro" id="IPR019741">
    <property type="entry name" value="Galactokinase_CS"/>
</dbReference>
<dbReference type="EC" id="2.7.1.6" evidence="7"/>
<dbReference type="InterPro" id="IPR000705">
    <property type="entry name" value="Galactokinase"/>
</dbReference>
<evidence type="ECO:0000256" key="7">
    <source>
        <dbReference type="NCBIfam" id="TIGR00131"/>
    </source>
</evidence>
<dbReference type="RefSeq" id="WP_416342270.1">
    <property type="nucleotide sequence ID" value="NZ_JALQCY010000001.1"/>
</dbReference>
<reference evidence="11 12" key="1">
    <citation type="submission" date="2022-02" db="EMBL/GenBank/DDBJ databases">
        <title>The car tank lid bacteriome: a reservoir of bacteria with potential in bioremediation of fuel.</title>
        <authorList>
            <person name="Vidal-Verdu A."/>
            <person name="Gomez-Martinez D."/>
            <person name="Latorre-Perez A."/>
            <person name="Pereto J."/>
            <person name="Porcar M."/>
        </authorList>
    </citation>
    <scope>NUCLEOTIDE SEQUENCE [LARGE SCALE GENOMIC DNA]</scope>
    <source>
        <strain evidence="11 12">4D.3</strain>
    </source>
</reference>
<dbReference type="PANTHER" id="PTHR10457">
    <property type="entry name" value="MEVALONATE KINASE/GALACTOKINASE"/>
    <property type="match status" value="1"/>
</dbReference>
<evidence type="ECO:0000259" key="10">
    <source>
        <dbReference type="Pfam" id="PF10509"/>
    </source>
</evidence>
<dbReference type="SUPFAM" id="SSF54211">
    <property type="entry name" value="Ribosomal protein S5 domain 2-like"/>
    <property type="match status" value="1"/>
</dbReference>
<keyword evidence="6" id="KW-0119">Carbohydrate metabolism</keyword>
<evidence type="ECO:0000256" key="1">
    <source>
        <dbReference type="ARBA" id="ARBA00006566"/>
    </source>
</evidence>
<dbReference type="InterPro" id="IPR006206">
    <property type="entry name" value="Mevalonate/galactokinase"/>
</dbReference>
<dbReference type="InterPro" id="IPR013750">
    <property type="entry name" value="GHMP_kinase_C_dom"/>
</dbReference>
<evidence type="ECO:0000256" key="2">
    <source>
        <dbReference type="ARBA" id="ARBA00022679"/>
    </source>
</evidence>
<accession>A0ABT0IYR8</accession>
<dbReference type="PANTHER" id="PTHR10457:SF7">
    <property type="entry name" value="GALACTOKINASE-RELATED"/>
    <property type="match status" value="1"/>
</dbReference>
<dbReference type="Gene3D" id="3.30.70.890">
    <property type="entry name" value="GHMP kinase, C-terminal domain"/>
    <property type="match status" value="1"/>
</dbReference>
<comment type="similarity">
    <text evidence="1">Belongs to the GHMP kinase family. GalK subfamily.</text>
</comment>
<evidence type="ECO:0000259" key="8">
    <source>
        <dbReference type="Pfam" id="PF00288"/>
    </source>
</evidence>
<dbReference type="PRINTS" id="PR00473">
    <property type="entry name" value="GALCTOKINASE"/>
</dbReference>
<evidence type="ECO:0000313" key="12">
    <source>
        <dbReference type="Proteomes" id="UP001651050"/>
    </source>
</evidence>
<keyword evidence="2 11" id="KW-0808">Transferase</keyword>
<evidence type="ECO:0000256" key="6">
    <source>
        <dbReference type="ARBA" id="ARBA00023144"/>
    </source>
</evidence>
<feature type="domain" description="Galactokinase N-terminal" evidence="10">
    <location>
        <begin position="23"/>
        <end position="72"/>
    </location>
</feature>
<dbReference type="InterPro" id="IPR014721">
    <property type="entry name" value="Ribsml_uS5_D2-typ_fold_subgr"/>
</dbReference>
<dbReference type="PRINTS" id="PR00959">
    <property type="entry name" value="MEVGALKINASE"/>
</dbReference>
<evidence type="ECO:0000259" key="9">
    <source>
        <dbReference type="Pfam" id="PF08544"/>
    </source>
</evidence>
<sequence>MSTPEWLESWSDDDGARRVRDLFDRSFGPDGGAADGVWSAPGRVNLIGEHTDYNAGLCLPIALPHRTFVAVRLRDDDTVRVASAQTDAHWEMRLSDVVPGEVEGWGAYVAGVAWALQQDGFPVRGLDAVVDSCVPFGASLSSSAALECAFAVALDDLLGLGLGGDDAGRVRLAAACIRAENEIAGAATGGLDQAASLRSRPGHALLLDCRPELGALENAAPIPFDVAAAGLELLVIDTRAPHQLVDGQYAARRASCEEAARLLGVPHLRAVTPDGLDEALATLEPHDADGVLRRRVRHVVTETARTAEFADLVRAGRVAEVGPLMNASHASLRDDYEVTVRETDLSVDSSLAAGAIGARMTGGGFGGSTIALVRADEVEQVVAGVQRAFEEAGLRAPGFLLAPPSAAAGRTA</sequence>
<proteinExistence type="inferred from homology"/>
<dbReference type="InterPro" id="IPR019539">
    <property type="entry name" value="GalKase_N"/>
</dbReference>
<evidence type="ECO:0000313" key="11">
    <source>
        <dbReference type="EMBL" id="MCK9792397.1"/>
    </source>
</evidence>
<keyword evidence="5" id="KW-0067">ATP-binding</keyword>
<dbReference type="InterPro" id="IPR020568">
    <property type="entry name" value="Ribosomal_Su5_D2-typ_SF"/>
</dbReference>
<comment type="caution">
    <text evidence="11">The sequence shown here is derived from an EMBL/GenBank/DDBJ whole genome shotgun (WGS) entry which is preliminary data.</text>
</comment>
<evidence type="ECO:0000256" key="3">
    <source>
        <dbReference type="ARBA" id="ARBA00022741"/>
    </source>
</evidence>
<dbReference type="Proteomes" id="UP001651050">
    <property type="component" value="Unassembled WGS sequence"/>
</dbReference>
<dbReference type="SUPFAM" id="SSF55060">
    <property type="entry name" value="GHMP Kinase, C-terminal domain"/>
    <property type="match status" value="1"/>
</dbReference>
<keyword evidence="6" id="KW-0299">Galactose metabolism</keyword>
<dbReference type="PROSITE" id="PS00106">
    <property type="entry name" value="GALACTOKINASE"/>
    <property type="match status" value="1"/>
</dbReference>
<evidence type="ECO:0000256" key="4">
    <source>
        <dbReference type="ARBA" id="ARBA00022777"/>
    </source>
</evidence>
<organism evidence="11 12">
    <name type="scientific">Isoptericola peretonis</name>
    <dbReference type="NCBI Taxonomy" id="2918523"/>
    <lineage>
        <taxon>Bacteria</taxon>
        <taxon>Bacillati</taxon>
        <taxon>Actinomycetota</taxon>
        <taxon>Actinomycetes</taxon>
        <taxon>Micrococcales</taxon>
        <taxon>Promicromonosporaceae</taxon>
        <taxon>Isoptericola</taxon>
    </lineage>
</organism>
<name>A0ABT0IYR8_9MICO</name>
<dbReference type="Pfam" id="PF10509">
    <property type="entry name" value="GalKase_gal_bdg"/>
    <property type="match status" value="1"/>
</dbReference>
<feature type="domain" description="GHMP kinase C-terminal" evidence="9">
    <location>
        <begin position="311"/>
        <end position="390"/>
    </location>
</feature>
<dbReference type="InterPro" id="IPR036554">
    <property type="entry name" value="GHMP_kinase_C_sf"/>
</dbReference>
<keyword evidence="4" id="KW-0418">Kinase</keyword>
<dbReference type="NCBIfam" id="TIGR00131">
    <property type="entry name" value="gal_kin"/>
    <property type="match status" value="1"/>
</dbReference>